<dbReference type="Pfam" id="PF24883">
    <property type="entry name" value="NPHP3_N"/>
    <property type="match status" value="1"/>
</dbReference>
<dbReference type="Pfam" id="PF13637">
    <property type="entry name" value="Ank_4"/>
    <property type="match status" value="1"/>
</dbReference>
<dbReference type="EMBL" id="QLNT01000012">
    <property type="protein sequence ID" value="KAF3069303.1"/>
    <property type="molecule type" value="Genomic_DNA"/>
</dbReference>
<evidence type="ECO:0000256" key="2">
    <source>
        <dbReference type="ARBA" id="ARBA00023043"/>
    </source>
</evidence>
<dbReference type="Gene3D" id="3.40.50.1580">
    <property type="entry name" value="Nucleoside phosphorylase domain"/>
    <property type="match status" value="1"/>
</dbReference>
<dbReference type="SUPFAM" id="SSF53167">
    <property type="entry name" value="Purine and uridine phosphorylases"/>
    <property type="match status" value="1"/>
</dbReference>
<feature type="repeat" description="ANK" evidence="3">
    <location>
        <begin position="1315"/>
        <end position="1339"/>
    </location>
</feature>
<evidence type="ECO:0000259" key="5">
    <source>
        <dbReference type="Pfam" id="PF01048"/>
    </source>
</evidence>
<protein>
    <submittedName>
        <fullName evidence="8">Ankyrin repeat domain-containing protein 50</fullName>
    </submittedName>
</protein>
<reference evidence="8 9" key="1">
    <citation type="submission" date="2018-06" db="EMBL/GenBank/DDBJ databases">
        <title>Genome analysis of cellulolytic fungus Trichoderma lentiforme CFAM-422.</title>
        <authorList>
            <person name="Steindorff A.S."/>
            <person name="Formighieri E.F."/>
            <person name="Midorikawa G.E.O."/>
            <person name="Tamietti M.S."/>
            <person name="Ramos E.Z."/>
            <person name="Silva A.S."/>
            <person name="Bon E.P.S."/>
            <person name="Mendes T.D."/>
            <person name="Damaso M.C.T."/>
            <person name="Favaro L.C.L."/>
        </authorList>
    </citation>
    <scope>NUCLEOTIDE SEQUENCE [LARGE SCALE GENOMIC DNA]</scope>
    <source>
        <strain evidence="8 9">CFAM-422</strain>
    </source>
</reference>
<feature type="domain" description="Nucleoside phosphorylase" evidence="5">
    <location>
        <begin position="14"/>
        <end position="288"/>
    </location>
</feature>
<feature type="repeat" description="ANK" evidence="3">
    <location>
        <begin position="917"/>
        <end position="949"/>
    </location>
</feature>
<evidence type="ECO:0000259" key="7">
    <source>
        <dbReference type="Pfam" id="PF24883"/>
    </source>
</evidence>
<sequence length="1345" mass="149697">MASKLLSYNDYSVGWICALSEERTAATAMLDEKHVSPPLSNSTDTNSYTLGAIGKHNVVVVCLPEGEIGTNSASSVIMQLVNTFPSIKFGLLVGIGGGIPPRVRLGDIVVSTPVGDYPGVVQWDLGKATGTGFVRTGSLDRPPRALLSAMTTMKTNHEMEGHKISQFLEELAKKWPRLAPKYTWNDRLKDTASEEENTDEKRSPGDPRIHYGLIASGNQVIKDDSIRDEINTRLGGQVLCVEMEAAGVMNNFPCLVIRGICDYADSKKNDDWREYAASIAAAFAKELLQIVRPTQIEREPSARNILNQVCQSVGHIQLKVDEQEEKQILDWLTPIDYGLIHSDYYKRLQPGTGKWFLEQKEFQDWITGSNDTLFCCGIPGAGKTILTSLIINHLSSRFRGNSDIGIIYVYFNYNRQEDQDLHKLIASLLKQLAGSLHYLPESTKQLYNEHSKKRTRASLEELKTNLKCVLKEYTKVFIILDALDECQFFELDLLLSELLELQKEHRIKLLATSRPIPEIMDLFNSSNVTKLQIRAETSDVTAYIEAQMDRLSRVTRRNPVLREDIKTNICEAVDGMFLLAKIYLDLLQDKTTVNDVRRQLAIFKSRNEEDTSDQKGKALAYAYEQAIERIRNQKEGIRSLAMRALAWVTLAKRQITTSELQHALATQDGMTTLSHDDLPDLTDITSACVGLLTVDEESHIIRLVHYTTHEYLEQTQNSWFPSAEESILRSCLTYLLFEVFKSGYCRSDEAFEHRIESFQLFHYAANHWEDHLSRNTETIEEVAHFLESQTNVEASMQARFVQKQHPMHQNYSQGFPLDMTGLHASTVLGLTEATKLLLERGCVPDAIDSYGHTPLSWASFYGHEAVAELLIIAGANLEVKDLINGYTPLMVAARQGHDALVKLLLEKGSDVNARDFRGRTPLSHAASRIHKTIIELLLQSGGMIDANDNQARFDLQQNCGIEDVNLPISAGENENQDMIRNSKKNHHDTLKIGNGVDIQQLIDGGADLNAKDDDGRTLLSLAAELGRCNIIQLLIDTGKVDLNETDDETGMTPLHWAARRGHISVVELLVNAGAQLEIKEKKYQMTAIGLAIRHGQKDVFQFLLQKDASIHVTDGLGRTTLHHAADCGQLAVIQQLIDKGVDINARASNGEAILTPAIMKGHFDAVRLLVEKGADVNARDSIGFTPLHCACNLGDIDITRLLLERGADTSAICHTFTPLVLVVGHGKIDLVRLLVQMGADINTRRDDGMTALITSAMIPERTAIMQLLIDLGADVNARDESGHSVLFNAIEVHNIPAVELLVAMDDVDTRSPDAQGNTPIMFAMLHEQHDIVKILLQSGKCPLPT</sequence>
<dbReference type="SMART" id="SM00248">
    <property type="entry name" value="ANK"/>
    <property type="match status" value="14"/>
</dbReference>
<keyword evidence="9" id="KW-1185">Reference proteome</keyword>
<dbReference type="PRINTS" id="PR01415">
    <property type="entry name" value="ANKYRIN"/>
</dbReference>
<dbReference type="Gene3D" id="3.40.50.300">
    <property type="entry name" value="P-loop containing nucleotide triphosphate hydrolases"/>
    <property type="match status" value="1"/>
</dbReference>
<dbReference type="PROSITE" id="PS50088">
    <property type="entry name" value="ANK_REPEAT"/>
    <property type="match status" value="12"/>
</dbReference>
<evidence type="ECO:0000313" key="9">
    <source>
        <dbReference type="Proteomes" id="UP000801864"/>
    </source>
</evidence>
<dbReference type="Proteomes" id="UP000801864">
    <property type="component" value="Unassembled WGS sequence"/>
</dbReference>
<evidence type="ECO:0000259" key="6">
    <source>
        <dbReference type="Pfam" id="PF22939"/>
    </source>
</evidence>
<organism evidence="8 9">
    <name type="scientific">Trichoderma lentiforme</name>
    <dbReference type="NCBI Taxonomy" id="1567552"/>
    <lineage>
        <taxon>Eukaryota</taxon>
        <taxon>Fungi</taxon>
        <taxon>Dikarya</taxon>
        <taxon>Ascomycota</taxon>
        <taxon>Pezizomycotina</taxon>
        <taxon>Sordariomycetes</taxon>
        <taxon>Hypocreomycetidae</taxon>
        <taxon>Hypocreales</taxon>
        <taxon>Hypocreaceae</taxon>
        <taxon>Trichoderma</taxon>
    </lineage>
</organism>
<feature type="repeat" description="ANK" evidence="3">
    <location>
        <begin position="1049"/>
        <end position="1081"/>
    </location>
</feature>
<feature type="repeat" description="ANK" evidence="3">
    <location>
        <begin position="850"/>
        <end position="882"/>
    </location>
</feature>
<evidence type="ECO:0000313" key="8">
    <source>
        <dbReference type="EMBL" id="KAF3069303.1"/>
    </source>
</evidence>
<feature type="repeat" description="ANK" evidence="3">
    <location>
        <begin position="1214"/>
        <end position="1246"/>
    </location>
</feature>
<dbReference type="InterPro" id="IPR051165">
    <property type="entry name" value="Multifunctional_ANK_Repeat"/>
</dbReference>
<feature type="repeat" description="ANK" evidence="3">
    <location>
        <begin position="884"/>
        <end position="916"/>
    </location>
</feature>
<feature type="domain" description="Nephrocystin 3-like N-terminal" evidence="7">
    <location>
        <begin position="351"/>
        <end position="514"/>
    </location>
</feature>
<dbReference type="Pfam" id="PF12796">
    <property type="entry name" value="Ank_2"/>
    <property type="match status" value="4"/>
</dbReference>
<dbReference type="InterPro" id="IPR036770">
    <property type="entry name" value="Ankyrin_rpt-contain_sf"/>
</dbReference>
<dbReference type="SUPFAM" id="SSF52540">
    <property type="entry name" value="P-loop containing nucleoside triphosphate hydrolases"/>
    <property type="match status" value="1"/>
</dbReference>
<feature type="domain" description="GPI inositol-deacylase winged helix" evidence="6">
    <location>
        <begin position="636"/>
        <end position="714"/>
    </location>
</feature>
<dbReference type="PROSITE" id="PS50297">
    <property type="entry name" value="ANK_REP_REGION"/>
    <property type="match status" value="11"/>
</dbReference>
<dbReference type="Gene3D" id="1.25.40.20">
    <property type="entry name" value="Ankyrin repeat-containing domain"/>
    <property type="match status" value="3"/>
</dbReference>
<comment type="caution">
    <text evidence="8">The sequence shown here is derived from an EMBL/GenBank/DDBJ whole genome shotgun (WGS) entry which is preliminary data.</text>
</comment>
<feature type="compositionally biased region" description="Basic and acidic residues" evidence="4">
    <location>
        <begin position="199"/>
        <end position="209"/>
    </location>
</feature>
<feature type="repeat" description="ANK" evidence="3">
    <location>
        <begin position="1083"/>
        <end position="1115"/>
    </location>
</feature>
<evidence type="ECO:0000256" key="4">
    <source>
        <dbReference type="SAM" id="MobiDB-lite"/>
    </source>
</evidence>
<feature type="repeat" description="ANK" evidence="3">
    <location>
        <begin position="1116"/>
        <end position="1148"/>
    </location>
</feature>
<keyword evidence="1" id="KW-0677">Repeat</keyword>
<name>A0A9P4XDS8_9HYPO</name>
<dbReference type="InterPro" id="IPR035994">
    <property type="entry name" value="Nucleoside_phosphorylase_sf"/>
</dbReference>
<evidence type="ECO:0000256" key="3">
    <source>
        <dbReference type="PROSITE-ProRule" id="PRU00023"/>
    </source>
</evidence>
<proteinExistence type="predicted"/>
<accession>A0A9P4XDS8</accession>
<dbReference type="InterPro" id="IPR027417">
    <property type="entry name" value="P-loop_NTPase"/>
</dbReference>
<evidence type="ECO:0000256" key="1">
    <source>
        <dbReference type="ARBA" id="ARBA00022737"/>
    </source>
</evidence>
<dbReference type="SUPFAM" id="SSF48403">
    <property type="entry name" value="Ankyrin repeat"/>
    <property type="match status" value="2"/>
</dbReference>
<dbReference type="Pfam" id="PF22939">
    <property type="entry name" value="WHD_GPIID"/>
    <property type="match status" value="1"/>
</dbReference>
<dbReference type="InterPro" id="IPR002110">
    <property type="entry name" value="Ankyrin_rpt"/>
</dbReference>
<dbReference type="PANTHER" id="PTHR24123:SF33">
    <property type="entry name" value="PROTEIN HOS4"/>
    <property type="match status" value="1"/>
</dbReference>
<dbReference type="InterPro" id="IPR000845">
    <property type="entry name" value="Nucleoside_phosphorylase_d"/>
</dbReference>
<keyword evidence="2 3" id="KW-0040">ANK repeat</keyword>
<dbReference type="InterPro" id="IPR054471">
    <property type="entry name" value="GPIID_WHD"/>
</dbReference>
<feature type="repeat" description="ANK" evidence="3">
    <location>
        <begin position="1149"/>
        <end position="1181"/>
    </location>
</feature>
<dbReference type="PANTHER" id="PTHR24123">
    <property type="entry name" value="ANKYRIN REPEAT-CONTAINING"/>
    <property type="match status" value="1"/>
</dbReference>
<dbReference type="GO" id="GO:0009116">
    <property type="term" value="P:nucleoside metabolic process"/>
    <property type="evidence" value="ECO:0007669"/>
    <property type="project" value="InterPro"/>
</dbReference>
<dbReference type="Pfam" id="PF01048">
    <property type="entry name" value="PNP_UDP_1"/>
    <property type="match status" value="1"/>
</dbReference>
<dbReference type="GO" id="GO:0003824">
    <property type="term" value="F:catalytic activity"/>
    <property type="evidence" value="ECO:0007669"/>
    <property type="project" value="InterPro"/>
</dbReference>
<feature type="repeat" description="ANK" evidence="3">
    <location>
        <begin position="1014"/>
        <end position="1038"/>
    </location>
</feature>
<feature type="repeat" description="ANK" evidence="3">
    <location>
        <begin position="1182"/>
        <end position="1214"/>
    </location>
</feature>
<feature type="region of interest" description="Disordered" evidence="4">
    <location>
        <begin position="189"/>
        <end position="209"/>
    </location>
</feature>
<feature type="repeat" description="ANK" evidence="3">
    <location>
        <begin position="1247"/>
        <end position="1280"/>
    </location>
</feature>
<gene>
    <name evidence="8" type="ORF">CFAM422_007215</name>
</gene>
<dbReference type="InterPro" id="IPR056884">
    <property type="entry name" value="NPHP3-like_N"/>
</dbReference>